<keyword evidence="2" id="KW-1185">Reference proteome</keyword>
<reference evidence="2" key="1">
    <citation type="journal article" date="2023" name="Hortic. Res.">
        <title>A chromosome-level phased genome enabling allele-level studies in sweet orange: a case study on citrus Huanglongbing tolerance.</title>
        <authorList>
            <person name="Wu B."/>
            <person name="Yu Q."/>
            <person name="Deng Z."/>
            <person name="Duan Y."/>
            <person name="Luo F."/>
            <person name="Gmitter F. Jr."/>
        </authorList>
    </citation>
    <scope>NUCLEOTIDE SEQUENCE [LARGE SCALE GENOMIC DNA]</scope>
    <source>
        <strain evidence="2">cv. Valencia</strain>
    </source>
</reference>
<keyword evidence="1" id="KW-0647">Proteasome</keyword>
<sequence>MDVIKTQQISSRPIEKVIVHPLVLLSIVDNYNRVAKDTRKRVVGVLLGSSFKGTVDVSNSYAAKEHVVGWYSTGPKLRENDLDIHQLFHNYVPNPVLVIIDVQPKELGIPTKAYYDVEEVKENATQKSQKVFVHVPSEIAAHEVEEIGVEHLLRDVKDTTISTLANEVTGKLTALKGLDARLREIRGYLDLVIDEKLPLNHEILYHLQDVFNLLPNLNVAELIKAFSVKTNDMMLVIYLSSLIRSVIALHNLINNKVKSFCCMDVCSDNRTTLINGFLICKFGFQILNKEHEKTEDAKPTAVPTASSS</sequence>
<evidence type="ECO:0000313" key="1">
    <source>
        <dbReference type="EMBL" id="KAH9736411.1"/>
    </source>
</evidence>
<name>A0ACB8JUJ9_CITSI</name>
<evidence type="ECO:0000313" key="2">
    <source>
        <dbReference type="Proteomes" id="UP000829398"/>
    </source>
</evidence>
<comment type="caution">
    <text evidence="1">The sequence shown here is derived from an EMBL/GenBank/DDBJ whole genome shotgun (WGS) entry which is preliminary data.</text>
</comment>
<dbReference type="EMBL" id="CM039175">
    <property type="protein sequence ID" value="KAH9736411.1"/>
    <property type="molecule type" value="Genomic_DNA"/>
</dbReference>
<organism evidence="1 2">
    <name type="scientific">Citrus sinensis</name>
    <name type="common">Sweet orange</name>
    <name type="synonym">Citrus aurantium var. sinensis</name>
    <dbReference type="NCBI Taxonomy" id="2711"/>
    <lineage>
        <taxon>Eukaryota</taxon>
        <taxon>Viridiplantae</taxon>
        <taxon>Streptophyta</taxon>
        <taxon>Embryophyta</taxon>
        <taxon>Tracheophyta</taxon>
        <taxon>Spermatophyta</taxon>
        <taxon>Magnoliopsida</taxon>
        <taxon>eudicotyledons</taxon>
        <taxon>Gunneridae</taxon>
        <taxon>Pentapetalae</taxon>
        <taxon>rosids</taxon>
        <taxon>malvids</taxon>
        <taxon>Sapindales</taxon>
        <taxon>Rutaceae</taxon>
        <taxon>Aurantioideae</taxon>
        <taxon>Citrus</taxon>
    </lineage>
</organism>
<protein>
    <submittedName>
        <fullName evidence="1">26S proteasome non-ATPase regulatory subunit 7</fullName>
    </submittedName>
</protein>
<proteinExistence type="predicted"/>
<dbReference type="Proteomes" id="UP000829398">
    <property type="component" value="Chromosome 6"/>
</dbReference>
<accession>A0ACB8JUJ9</accession>
<gene>
    <name evidence="1" type="ORF">KPL71_018092</name>
</gene>